<keyword evidence="3" id="KW-0067">ATP-binding</keyword>
<gene>
    <name evidence="6" type="ORF">FOA43_002762</name>
</gene>
<reference evidence="6" key="1">
    <citation type="submission" date="2020-10" db="EMBL/GenBank/DDBJ databases">
        <authorList>
            <person name="Roach M.J.R."/>
        </authorList>
    </citation>
    <scope>NUCLEOTIDE SEQUENCE</scope>
    <source>
        <strain evidence="6">CBS 1945</strain>
    </source>
</reference>
<dbReference type="InterPro" id="IPR014001">
    <property type="entry name" value="Helicase_ATP-bd"/>
</dbReference>
<dbReference type="OrthoDB" id="423559at2759"/>
<dbReference type="RefSeq" id="XP_038778973.1">
    <property type="nucleotide sequence ID" value="XM_038923045.1"/>
</dbReference>
<dbReference type="AlphaFoldDB" id="A0A875S389"/>
<organism evidence="6 7">
    <name type="scientific">Eeniella nana</name>
    <name type="common">Yeast</name>
    <name type="synonym">Brettanomyces nanus</name>
    <dbReference type="NCBI Taxonomy" id="13502"/>
    <lineage>
        <taxon>Eukaryota</taxon>
        <taxon>Fungi</taxon>
        <taxon>Dikarya</taxon>
        <taxon>Ascomycota</taxon>
        <taxon>Saccharomycotina</taxon>
        <taxon>Pichiomycetes</taxon>
        <taxon>Pichiales</taxon>
        <taxon>Pichiaceae</taxon>
        <taxon>Brettanomyces</taxon>
    </lineage>
</organism>
<dbReference type="Pfam" id="PF00271">
    <property type="entry name" value="Helicase_C"/>
    <property type="match status" value="1"/>
</dbReference>
<dbReference type="GO" id="GO:0016787">
    <property type="term" value="F:hydrolase activity"/>
    <property type="evidence" value="ECO:0007669"/>
    <property type="project" value="UniProtKB-KW"/>
</dbReference>
<dbReference type="InterPro" id="IPR049730">
    <property type="entry name" value="SNF2/RAD54-like_C"/>
</dbReference>
<dbReference type="KEGG" id="bnn:FOA43_002762"/>
<keyword evidence="1" id="KW-0547">Nucleotide-binding</keyword>
<name>A0A875S389_EENNA</name>
<evidence type="ECO:0000256" key="2">
    <source>
        <dbReference type="ARBA" id="ARBA00022801"/>
    </source>
</evidence>
<dbReference type="CDD" id="cd18008">
    <property type="entry name" value="DEXDc_SHPRH-like"/>
    <property type="match status" value="1"/>
</dbReference>
<evidence type="ECO:0000313" key="7">
    <source>
        <dbReference type="Proteomes" id="UP000662931"/>
    </source>
</evidence>
<dbReference type="CDD" id="cd18793">
    <property type="entry name" value="SF2_C_SNF"/>
    <property type="match status" value="1"/>
</dbReference>
<dbReference type="GO" id="GO:0005524">
    <property type="term" value="F:ATP binding"/>
    <property type="evidence" value="ECO:0007669"/>
    <property type="project" value="UniProtKB-KW"/>
</dbReference>
<dbReference type="PROSITE" id="PS51194">
    <property type="entry name" value="HELICASE_CTER"/>
    <property type="match status" value="1"/>
</dbReference>
<dbReference type="InterPro" id="IPR050628">
    <property type="entry name" value="SNF2_RAD54_helicase_TF"/>
</dbReference>
<dbReference type="EMBL" id="CP064814">
    <property type="protein sequence ID" value="QPG75408.1"/>
    <property type="molecule type" value="Genomic_DNA"/>
</dbReference>
<dbReference type="SMART" id="SM00490">
    <property type="entry name" value="HELICc"/>
    <property type="match status" value="1"/>
</dbReference>
<dbReference type="PANTHER" id="PTHR45626">
    <property type="entry name" value="TRANSCRIPTION TERMINATION FACTOR 2-RELATED"/>
    <property type="match status" value="1"/>
</dbReference>
<feature type="domain" description="Helicase ATP-binding" evidence="4">
    <location>
        <begin position="177"/>
        <end position="374"/>
    </location>
</feature>
<dbReference type="GO" id="GO:0005634">
    <property type="term" value="C:nucleus"/>
    <property type="evidence" value="ECO:0007669"/>
    <property type="project" value="TreeGrafter"/>
</dbReference>
<protein>
    <submittedName>
        <fullName evidence="6">Uncharacterized protein</fullName>
    </submittedName>
</protein>
<dbReference type="PANTHER" id="PTHR45626:SF14">
    <property type="entry name" value="ATP-DEPENDENT DNA HELICASE (EUROFUNG)"/>
    <property type="match status" value="1"/>
</dbReference>
<keyword evidence="7" id="KW-1185">Reference proteome</keyword>
<dbReference type="InterPro" id="IPR001650">
    <property type="entry name" value="Helicase_C-like"/>
</dbReference>
<dbReference type="PROSITE" id="PS51192">
    <property type="entry name" value="HELICASE_ATP_BIND_1"/>
    <property type="match status" value="1"/>
</dbReference>
<dbReference type="Proteomes" id="UP000662931">
    <property type="component" value="Chromosome 3"/>
</dbReference>
<accession>A0A875S389</accession>
<keyword evidence="2" id="KW-0378">Hydrolase</keyword>
<dbReference type="GO" id="GO:0008094">
    <property type="term" value="F:ATP-dependent activity, acting on DNA"/>
    <property type="evidence" value="ECO:0007669"/>
    <property type="project" value="TreeGrafter"/>
</dbReference>
<dbReference type="GeneID" id="62196163"/>
<evidence type="ECO:0000256" key="3">
    <source>
        <dbReference type="ARBA" id="ARBA00022840"/>
    </source>
</evidence>
<dbReference type="SUPFAM" id="SSF52540">
    <property type="entry name" value="P-loop containing nucleoside triphosphate hydrolases"/>
    <property type="match status" value="2"/>
</dbReference>
<dbReference type="Pfam" id="PF00176">
    <property type="entry name" value="SNF2-rel_dom"/>
    <property type="match status" value="1"/>
</dbReference>
<dbReference type="GO" id="GO:0006281">
    <property type="term" value="P:DNA repair"/>
    <property type="evidence" value="ECO:0007669"/>
    <property type="project" value="TreeGrafter"/>
</dbReference>
<dbReference type="Gene3D" id="3.40.50.10810">
    <property type="entry name" value="Tandem AAA-ATPase domain"/>
    <property type="match status" value="1"/>
</dbReference>
<dbReference type="InterPro" id="IPR038718">
    <property type="entry name" value="SNF2-like_sf"/>
</dbReference>
<sequence>MSHSEKDSDVNSIVTSLKSLKLANSSHRKDHHNSFSPAVTAAYRKPVPILPPSNSNEDYFRPIPVKDKSWGRKKFDVSKLKHTSINKNVETTSFAKYATLNQKSEQGQTGSGFLDNPELFTTQKAIIAKLLASTGKKSRDKTETKPVDPEDRHVHGLKASLMDHQVQGLQFFLNQEHHSERHIRGGLLCDDMGLGKTIQMLALILSNKATDLDSLVDITESWNEDRKLELFKDKSVKHMDFSKTLHKVKSTLIICPASLITQWQQEIETKTNLSCYSYHGPNRIKDLDKLSQFDVIITSYQTCMSEFQRTNSPLYECYWWRIILDEAHMVKNTSTKTAIACFNLKSLRRWCLTGTPIQNDVVELWSLFHFLRINKLWESDTWRKEIGNRISGTDVKEGLKRLLDVLDECMLRRNKKDLEKTQFKLPPKHYHQLTMDLTSFEKAVYKKLEDKVINTILNGTLITNSELNLGRLDLKAPLMKGNSDSDSYMVALVFLLRLRQTCCHWKVLFSFKKEDDKVKKEYLANSNPTSCHAMKETDESIDSITNQISSLSIHSKEVEFEGKKFDVDKSSVKMNRVLKILAKDPKRKTIIFSEFTTMLHLLEDALCSQNYKCLHYDGSLDNKEKQKVLNRMRDDPDISVLLCSLKCGSLGLNLTFCTQVILYEPFWNPAVGAQAIDRVYRFGQKHPVDVWEFFVSDSVEIRIKELQDKKRNVAKAVTDKDPEAILSLMGNRLSKDELMSLIGID</sequence>
<evidence type="ECO:0000313" key="6">
    <source>
        <dbReference type="EMBL" id="QPG75408.1"/>
    </source>
</evidence>
<feature type="domain" description="Helicase C-terminal" evidence="5">
    <location>
        <begin position="573"/>
        <end position="729"/>
    </location>
</feature>
<dbReference type="InterPro" id="IPR027417">
    <property type="entry name" value="P-loop_NTPase"/>
</dbReference>
<evidence type="ECO:0000259" key="4">
    <source>
        <dbReference type="PROSITE" id="PS51192"/>
    </source>
</evidence>
<dbReference type="SMART" id="SM00487">
    <property type="entry name" value="DEXDc"/>
    <property type="match status" value="1"/>
</dbReference>
<dbReference type="Gene3D" id="3.40.50.300">
    <property type="entry name" value="P-loop containing nucleotide triphosphate hydrolases"/>
    <property type="match status" value="1"/>
</dbReference>
<dbReference type="InterPro" id="IPR000330">
    <property type="entry name" value="SNF2_N"/>
</dbReference>
<proteinExistence type="predicted"/>
<evidence type="ECO:0000259" key="5">
    <source>
        <dbReference type="PROSITE" id="PS51194"/>
    </source>
</evidence>
<evidence type="ECO:0000256" key="1">
    <source>
        <dbReference type="ARBA" id="ARBA00022741"/>
    </source>
</evidence>